<keyword evidence="4 9" id="KW-0521">NADP</keyword>
<evidence type="ECO:0000256" key="7">
    <source>
        <dbReference type="ARBA" id="ARBA00023229"/>
    </source>
</evidence>
<organism evidence="13 14">
    <name type="scientific">Segatella salivae DSM 15606</name>
    <dbReference type="NCBI Taxonomy" id="888832"/>
    <lineage>
        <taxon>Bacteria</taxon>
        <taxon>Pseudomonadati</taxon>
        <taxon>Bacteroidota</taxon>
        <taxon>Bacteroidia</taxon>
        <taxon>Bacteroidales</taxon>
        <taxon>Prevotellaceae</taxon>
        <taxon>Segatella</taxon>
    </lineage>
</organism>
<feature type="binding site" evidence="9">
    <location>
        <position position="141"/>
    </location>
    <ligand>
        <name>NADPH</name>
        <dbReference type="ChEBI" id="CHEBI:57783"/>
    </ligand>
</feature>
<feature type="domain" description="1-deoxy-D-xylulose 5-phosphate reductoisomerase N-terminal" evidence="10">
    <location>
        <begin position="20"/>
        <end position="147"/>
    </location>
</feature>
<proteinExistence type="inferred from homology"/>
<dbReference type="AlphaFoldDB" id="E6MR58"/>
<evidence type="ECO:0000256" key="5">
    <source>
        <dbReference type="ARBA" id="ARBA00023002"/>
    </source>
</evidence>
<comment type="catalytic activity">
    <reaction evidence="8">
        <text>2-C-methyl-D-erythritol 4-phosphate + NADP(+) = 1-deoxy-D-xylulose 5-phosphate + NADPH + H(+)</text>
        <dbReference type="Rhea" id="RHEA:13717"/>
        <dbReference type="ChEBI" id="CHEBI:15378"/>
        <dbReference type="ChEBI" id="CHEBI:57783"/>
        <dbReference type="ChEBI" id="CHEBI:57792"/>
        <dbReference type="ChEBI" id="CHEBI:58262"/>
        <dbReference type="ChEBI" id="CHEBI:58349"/>
        <dbReference type="EC" id="1.1.1.267"/>
    </reaction>
    <physiologicalReaction direction="right-to-left" evidence="8">
        <dbReference type="Rhea" id="RHEA:13719"/>
    </physiologicalReaction>
</comment>
<dbReference type="EMBL" id="AEQO01000161">
    <property type="protein sequence ID" value="EFV03888.1"/>
    <property type="molecule type" value="Genomic_DNA"/>
</dbReference>
<dbReference type="Gene3D" id="1.10.1740.10">
    <property type="match status" value="1"/>
</dbReference>
<comment type="cofactor">
    <cofactor evidence="9">
        <name>Mg(2+)</name>
        <dbReference type="ChEBI" id="CHEBI:18420"/>
    </cofactor>
    <cofactor evidence="9">
        <name>Mn(2+)</name>
        <dbReference type="ChEBI" id="CHEBI:29035"/>
    </cofactor>
</comment>
<feature type="binding site" evidence="9">
    <location>
        <position position="232"/>
    </location>
    <ligand>
        <name>1-deoxy-D-xylulose 5-phosphate</name>
        <dbReference type="ChEBI" id="CHEBI:57792"/>
    </ligand>
</feature>
<feature type="binding site" evidence="9">
    <location>
        <position position="167"/>
    </location>
    <ligand>
        <name>1-deoxy-D-xylulose 5-phosphate</name>
        <dbReference type="ChEBI" id="CHEBI:57792"/>
    </ligand>
</feature>
<feature type="binding site" evidence="9">
    <location>
        <position position="28"/>
    </location>
    <ligand>
        <name>NADPH</name>
        <dbReference type="ChEBI" id="CHEBI:57783"/>
    </ligand>
</feature>
<dbReference type="PANTHER" id="PTHR30525:SF0">
    <property type="entry name" value="1-DEOXY-D-XYLULOSE 5-PHOSPHATE REDUCTOISOMERASE, CHLOROPLASTIC"/>
    <property type="match status" value="1"/>
</dbReference>
<dbReference type="HAMAP" id="MF_00183">
    <property type="entry name" value="DXP_reductoisom"/>
    <property type="match status" value="1"/>
</dbReference>
<feature type="binding site" evidence="9">
    <location>
        <position position="165"/>
    </location>
    <ligand>
        <name>Mn(2+)</name>
        <dbReference type="ChEBI" id="CHEBI:29035"/>
    </ligand>
</feature>
<dbReference type="Gene3D" id="3.40.50.720">
    <property type="entry name" value="NAD(P)-binding Rossmann-like Domain"/>
    <property type="match status" value="1"/>
</dbReference>
<evidence type="ECO:0000259" key="10">
    <source>
        <dbReference type="Pfam" id="PF02670"/>
    </source>
</evidence>
<evidence type="ECO:0000256" key="2">
    <source>
        <dbReference type="ARBA" id="ARBA00006825"/>
    </source>
</evidence>
<dbReference type="HOGENOM" id="CLU_035714_4_0_10"/>
<evidence type="ECO:0000256" key="4">
    <source>
        <dbReference type="ARBA" id="ARBA00022857"/>
    </source>
</evidence>
<feature type="binding site" evidence="9">
    <location>
        <position position="29"/>
    </location>
    <ligand>
        <name>NADPH</name>
        <dbReference type="ChEBI" id="CHEBI:57783"/>
    </ligand>
</feature>
<evidence type="ECO:0000313" key="14">
    <source>
        <dbReference type="Proteomes" id="UP000003874"/>
    </source>
</evidence>
<dbReference type="GO" id="GO:0051484">
    <property type="term" value="P:isopentenyl diphosphate biosynthetic process, methylerythritol 4-phosphate pathway involved in terpenoid biosynthetic process"/>
    <property type="evidence" value="ECO:0007669"/>
    <property type="project" value="UniProtKB-ARBA"/>
</dbReference>
<sequence>MGCLIYNPKTIGKEMKKQQICILGSTGSIGTQALDVIRQHSDRYEVYCLTANNSVEKLAQQAREFKPAAVVIANEAHYDALQQRLNDLPEIKVYAGKEALEQIVSASPIDMVLAAMVGFSGLVPTINAIKAHKKICLANKETLVVAGELICNLAKENHVPILPVDSEHSAIFQSIVGDADNKIEKILLTCSGGPFRLFSHEQLKTVTAADALKHPTWDMGAKITIDSASLMNKGFEIIEAKWLFGVPADRIQVLIHPQSIVHSAVEFIDGAVKAQLGVPDMRLPIQYAFSFPERLYLKGERLDLFKQQRLEFFEPDTNKFKCLALAYEAIDKGGNMPCILNAANEVVNAAFRRNECSFLDMADVIEQTMQQATFDKNPNLDVYLQTDAEARTIAQRLVLKASTL</sequence>
<dbReference type="GO" id="GO:0030604">
    <property type="term" value="F:1-deoxy-D-xylulose-5-phosphate reductoisomerase activity"/>
    <property type="evidence" value="ECO:0007669"/>
    <property type="project" value="UniProtKB-UniRule"/>
</dbReference>
<dbReference type="InterPro" id="IPR013644">
    <property type="entry name" value="DXP_reductoisomerase_C"/>
</dbReference>
<feature type="binding site" evidence="9">
    <location>
        <position position="191"/>
    </location>
    <ligand>
        <name>1-deoxy-D-xylulose 5-phosphate</name>
        <dbReference type="ChEBI" id="CHEBI:57792"/>
    </ligand>
</feature>
<dbReference type="GO" id="GO:0070402">
    <property type="term" value="F:NADPH binding"/>
    <property type="evidence" value="ECO:0007669"/>
    <property type="project" value="InterPro"/>
</dbReference>
<dbReference type="UniPathway" id="UPA00056">
    <property type="reaction ID" value="UER00092"/>
</dbReference>
<keyword evidence="13" id="KW-0413">Isomerase</keyword>
<dbReference type="Proteomes" id="UP000003874">
    <property type="component" value="Unassembled WGS sequence"/>
</dbReference>
<dbReference type="EC" id="1.1.1.267" evidence="9"/>
<feature type="binding site" evidence="9">
    <location>
        <position position="233"/>
    </location>
    <ligand>
        <name>1-deoxy-D-xylulose 5-phosphate</name>
        <dbReference type="ChEBI" id="CHEBI:57792"/>
    </ligand>
</feature>
<keyword evidence="9" id="KW-0460">Magnesium</keyword>
<keyword evidence="14" id="KW-1185">Reference proteome</keyword>
<dbReference type="SUPFAM" id="SSF55347">
    <property type="entry name" value="Glyceraldehyde-3-phosphate dehydrogenase-like, C-terminal domain"/>
    <property type="match status" value="1"/>
</dbReference>
<evidence type="ECO:0000256" key="6">
    <source>
        <dbReference type="ARBA" id="ARBA00023211"/>
    </source>
</evidence>
<dbReference type="SUPFAM" id="SSF51735">
    <property type="entry name" value="NAD(P)-binding Rossmann-fold domains"/>
    <property type="match status" value="1"/>
</dbReference>
<name>E6MR58_9BACT</name>
<dbReference type="PIRSF" id="PIRSF006205">
    <property type="entry name" value="Dxp_reductismrs"/>
    <property type="match status" value="1"/>
</dbReference>
<reference evidence="13 14" key="1">
    <citation type="submission" date="2010-12" db="EMBL/GenBank/DDBJ databases">
        <authorList>
            <person name="Muzny D."/>
            <person name="Qin X."/>
            <person name="Deng J."/>
            <person name="Jiang H."/>
            <person name="Liu Y."/>
            <person name="Qu J."/>
            <person name="Song X.-Z."/>
            <person name="Zhang L."/>
            <person name="Thornton R."/>
            <person name="Coyle M."/>
            <person name="Francisco L."/>
            <person name="Jackson L."/>
            <person name="Javaid M."/>
            <person name="Korchina V."/>
            <person name="Kovar C."/>
            <person name="Mata R."/>
            <person name="Mathew T."/>
            <person name="Ngo R."/>
            <person name="Nguyen L."/>
            <person name="Nguyen N."/>
            <person name="Okwuonu G."/>
            <person name="Ongeri F."/>
            <person name="Pham C."/>
            <person name="Simmons D."/>
            <person name="Wilczek-Boney K."/>
            <person name="Hale W."/>
            <person name="Jakkamsetti A."/>
            <person name="Pham P."/>
            <person name="Ruth R."/>
            <person name="San Lucas F."/>
            <person name="Warren J."/>
            <person name="Zhang J."/>
            <person name="Zhao Z."/>
            <person name="Zhou C."/>
            <person name="Zhu D."/>
            <person name="Lee S."/>
            <person name="Bess C."/>
            <person name="Blankenburg K."/>
            <person name="Forbes L."/>
            <person name="Fu Q."/>
            <person name="Gubbala S."/>
            <person name="Hirani K."/>
            <person name="Jayaseelan J.C."/>
            <person name="Lara F."/>
            <person name="Munidasa M."/>
            <person name="Palculict T."/>
            <person name="Patil S."/>
            <person name="Pu L.-L."/>
            <person name="Saada N."/>
            <person name="Tang L."/>
            <person name="Weissenberger G."/>
            <person name="Zhu Y."/>
            <person name="Hemphill L."/>
            <person name="Shang Y."/>
            <person name="Youmans B."/>
            <person name="Ayvaz T."/>
            <person name="Ross M."/>
            <person name="Santibanez J."/>
            <person name="Aqrawi P."/>
            <person name="Gross S."/>
            <person name="Joshi V."/>
            <person name="Fowler G."/>
            <person name="Nazareth L."/>
            <person name="Reid J."/>
            <person name="Worley K."/>
            <person name="Petrosino J."/>
            <person name="Highlander S."/>
            <person name="Gibbs R."/>
        </authorList>
    </citation>
    <scope>NUCLEOTIDE SEQUENCE [LARGE SCALE GENOMIC DNA]</scope>
    <source>
        <strain evidence="13 14">DSM 15606</strain>
    </source>
</reference>
<feature type="binding site" evidence="9">
    <location>
        <position position="167"/>
    </location>
    <ligand>
        <name>Mn(2+)</name>
        <dbReference type="ChEBI" id="CHEBI:29035"/>
    </ligand>
</feature>
<feature type="binding site" evidence="9">
    <location>
        <position position="236"/>
    </location>
    <ligand>
        <name>1-deoxy-D-xylulose 5-phosphate</name>
        <dbReference type="ChEBI" id="CHEBI:57792"/>
    </ligand>
</feature>
<feature type="binding site" evidence="9">
    <location>
        <position position="214"/>
    </location>
    <ligand>
        <name>1-deoxy-D-xylulose 5-phosphate</name>
        <dbReference type="ChEBI" id="CHEBI:57792"/>
    </ligand>
</feature>
<comment type="similarity">
    <text evidence="2 9">Belongs to the DXR family.</text>
</comment>
<comment type="pathway">
    <text evidence="1 9">Isoprenoid biosynthesis; isopentenyl diphosphate biosynthesis via DXP pathway; isopentenyl diphosphate from 1-deoxy-D-xylulose 5-phosphate: step 1/6.</text>
</comment>
<dbReference type="InterPro" id="IPR003821">
    <property type="entry name" value="DXP_reductoisomerase"/>
</dbReference>
<feature type="binding site" evidence="9">
    <location>
        <position position="166"/>
    </location>
    <ligand>
        <name>1-deoxy-D-xylulose 5-phosphate</name>
        <dbReference type="ChEBI" id="CHEBI:57792"/>
    </ligand>
</feature>
<dbReference type="Pfam" id="PF02670">
    <property type="entry name" value="DXP_reductoisom"/>
    <property type="match status" value="1"/>
</dbReference>
<dbReference type="STRING" id="888832.HMPREF9420_1976"/>
<dbReference type="NCBIfam" id="TIGR00243">
    <property type="entry name" value="Dxr"/>
    <property type="match status" value="1"/>
</dbReference>
<dbReference type="eggNOG" id="COG0743">
    <property type="taxonomic scope" value="Bacteria"/>
</dbReference>
<feature type="binding site" evidence="9">
    <location>
        <position position="26"/>
    </location>
    <ligand>
        <name>NADPH</name>
        <dbReference type="ChEBI" id="CHEBI:57783"/>
    </ligand>
</feature>
<accession>E6MR58</accession>
<feature type="binding site" evidence="9">
    <location>
        <position position="236"/>
    </location>
    <ligand>
        <name>Mn(2+)</name>
        <dbReference type="ChEBI" id="CHEBI:29035"/>
    </ligand>
</feature>
<dbReference type="InterPro" id="IPR036169">
    <property type="entry name" value="DXPR_C_sf"/>
</dbReference>
<keyword evidence="5 9" id="KW-0560">Oxidoreductase</keyword>
<dbReference type="InterPro" id="IPR013512">
    <property type="entry name" value="DXP_reductoisomerase_N"/>
</dbReference>
<dbReference type="Pfam" id="PF08436">
    <property type="entry name" value="DXP_redisom_C"/>
    <property type="match status" value="1"/>
</dbReference>
<dbReference type="SUPFAM" id="SSF69055">
    <property type="entry name" value="1-deoxy-D-xylulose-5-phosphate reductoisomerase, C-terminal domain"/>
    <property type="match status" value="1"/>
</dbReference>
<feature type="domain" description="DXP reductoisomerase C-terminal" evidence="12">
    <location>
        <begin position="276"/>
        <end position="392"/>
    </location>
</feature>
<evidence type="ECO:0000256" key="1">
    <source>
        <dbReference type="ARBA" id="ARBA00005094"/>
    </source>
</evidence>
<protein>
    <recommendedName>
        <fullName evidence="9">1-deoxy-D-xylulose 5-phosphate reductoisomerase</fullName>
        <shortName evidence="9">DXP reductoisomerase</shortName>
        <ecNumber evidence="9">1.1.1.267</ecNumber>
    </recommendedName>
    <alternativeName>
        <fullName evidence="9">1-deoxyxylulose-5-phosphate reductoisomerase</fullName>
    </alternativeName>
    <alternativeName>
        <fullName evidence="9">2-C-methyl-D-erythritol 4-phosphate synthase</fullName>
    </alternativeName>
</protein>
<comment type="function">
    <text evidence="9">Catalyzes the NADPH-dependent rearrangement and reduction of 1-deoxy-D-xylulose-5-phosphate (DXP) to 2-C-methyl-D-erythritol 4-phosphate (MEP).</text>
</comment>
<dbReference type="FunFam" id="3.40.50.720:FF:000045">
    <property type="entry name" value="1-deoxy-D-xylulose 5-phosphate reductoisomerase"/>
    <property type="match status" value="1"/>
</dbReference>
<feature type="binding site" evidence="9">
    <location>
        <position position="140"/>
    </location>
    <ligand>
        <name>1-deoxy-D-xylulose 5-phosphate</name>
        <dbReference type="ChEBI" id="CHEBI:57792"/>
    </ligand>
</feature>
<evidence type="ECO:0000256" key="8">
    <source>
        <dbReference type="ARBA" id="ARBA00048543"/>
    </source>
</evidence>
<evidence type="ECO:0000259" key="12">
    <source>
        <dbReference type="Pfam" id="PF13288"/>
    </source>
</evidence>
<feature type="binding site" evidence="9">
    <location>
        <position position="27"/>
    </location>
    <ligand>
        <name>NADPH</name>
        <dbReference type="ChEBI" id="CHEBI:57783"/>
    </ligand>
</feature>
<keyword evidence="3 9" id="KW-0479">Metal-binding</keyword>
<keyword evidence="7 9" id="KW-0414">Isoprene biosynthesis</keyword>
<feature type="binding site" evidence="9">
    <location>
        <position position="227"/>
    </location>
    <ligand>
        <name>1-deoxy-D-xylulose 5-phosphate</name>
        <dbReference type="ChEBI" id="CHEBI:57792"/>
    </ligand>
</feature>
<dbReference type="GO" id="GO:0030145">
    <property type="term" value="F:manganese ion binding"/>
    <property type="evidence" value="ECO:0007669"/>
    <property type="project" value="TreeGrafter"/>
</dbReference>
<dbReference type="InterPro" id="IPR036291">
    <property type="entry name" value="NAD(P)-bd_dom_sf"/>
</dbReference>
<keyword evidence="6 9" id="KW-0464">Manganese</keyword>
<feature type="domain" description="1-deoxy-D-xylulose 5-phosphate reductoisomerase C-terminal" evidence="11">
    <location>
        <begin position="161"/>
        <end position="244"/>
    </location>
</feature>
<dbReference type="Pfam" id="PF13288">
    <property type="entry name" value="DXPR_C"/>
    <property type="match status" value="1"/>
</dbReference>
<dbReference type="NCBIfam" id="NF009114">
    <property type="entry name" value="PRK12464.1"/>
    <property type="match status" value="1"/>
</dbReference>
<dbReference type="PANTHER" id="PTHR30525">
    <property type="entry name" value="1-DEOXY-D-XYLULOSE 5-PHOSPHATE REDUCTOISOMERASE"/>
    <property type="match status" value="1"/>
</dbReference>
<evidence type="ECO:0000259" key="11">
    <source>
        <dbReference type="Pfam" id="PF08436"/>
    </source>
</evidence>
<dbReference type="InterPro" id="IPR026877">
    <property type="entry name" value="DXPR_C"/>
</dbReference>
<evidence type="ECO:0000256" key="3">
    <source>
        <dbReference type="ARBA" id="ARBA00022723"/>
    </source>
</evidence>
<gene>
    <name evidence="9 13" type="primary">dxr</name>
    <name evidence="13" type="ORF">HMPREF9420_1976</name>
</gene>
<comment type="caution">
    <text evidence="13">The sequence shown here is derived from an EMBL/GenBank/DDBJ whole genome shotgun (WGS) entry which is preliminary data.</text>
</comment>
<feature type="binding site" evidence="9">
    <location>
        <position position="220"/>
    </location>
    <ligand>
        <name>NADPH</name>
        <dbReference type="ChEBI" id="CHEBI:57783"/>
    </ligand>
</feature>
<evidence type="ECO:0000313" key="13">
    <source>
        <dbReference type="EMBL" id="EFV03888.1"/>
    </source>
</evidence>
<feature type="binding site" evidence="9">
    <location>
        <position position="139"/>
    </location>
    <ligand>
        <name>NADPH</name>
        <dbReference type="ChEBI" id="CHEBI:57783"/>
    </ligand>
</feature>
<comment type="caution">
    <text evidence="9">Lacks conserved residue(s) required for the propagation of feature annotation.</text>
</comment>
<dbReference type="GO" id="GO:0016853">
    <property type="term" value="F:isomerase activity"/>
    <property type="evidence" value="ECO:0007669"/>
    <property type="project" value="UniProtKB-KW"/>
</dbReference>
<evidence type="ECO:0000256" key="9">
    <source>
        <dbReference type="HAMAP-Rule" id="MF_00183"/>
    </source>
</evidence>